<evidence type="ECO:0000256" key="1">
    <source>
        <dbReference type="SAM" id="MobiDB-lite"/>
    </source>
</evidence>
<keyword evidence="2" id="KW-0812">Transmembrane</keyword>
<dbReference type="AlphaFoldDB" id="A0A967F2C4"/>
<feature type="compositionally biased region" description="Acidic residues" evidence="1">
    <location>
        <begin position="158"/>
        <end position="167"/>
    </location>
</feature>
<feature type="region of interest" description="Disordered" evidence="1">
    <location>
        <begin position="133"/>
        <end position="198"/>
    </location>
</feature>
<keyword evidence="4" id="KW-1185">Reference proteome</keyword>
<dbReference type="PANTHER" id="PTHR35335">
    <property type="entry name" value="UPF0716 PROTEIN FXSA"/>
    <property type="match status" value="1"/>
</dbReference>
<accession>A0A967F2C4</accession>
<evidence type="ECO:0000313" key="3">
    <source>
        <dbReference type="EMBL" id="NIA71717.1"/>
    </source>
</evidence>
<name>A0A967F2C4_9PROT</name>
<dbReference type="Proteomes" id="UP000761264">
    <property type="component" value="Unassembled WGS sequence"/>
</dbReference>
<dbReference type="PANTHER" id="PTHR35335:SF1">
    <property type="entry name" value="UPF0716 PROTEIN FXSA"/>
    <property type="match status" value="1"/>
</dbReference>
<keyword evidence="2" id="KW-0472">Membrane</keyword>
<proteinExistence type="predicted"/>
<evidence type="ECO:0000313" key="4">
    <source>
        <dbReference type="Proteomes" id="UP000761264"/>
    </source>
</evidence>
<reference evidence="3" key="1">
    <citation type="submission" date="2020-03" db="EMBL/GenBank/DDBJ databases">
        <title>Genome of Pelagibius litoralis DSM 21314T.</title>
        <authorList>
            <person name="Wang G."/>
        </authorList>
    </citation>
    <scope>NUCLEOTIDE SEQUENCE</scope>
    <source>
        <strain evidence="3">DSM 21314</strain>
    </source>
</reference>
<dbReference type="EMBL" id="JAAQPH010000025">
    <property type="protein sequence ID" value="NIA71717.1"/>
    <property type="molecule type" value="Genomic_DNA"/>
</dbReference>
<feature type="transmembrane region" description="Helical" evidence="2">
    <location>
        <begin position="27"/>
        <end position="47"/>
    </location>
</feature>
<organism evidence="3 4">
    <name type="scientific">Pelagibius litoralis</name>
    <dbReference type="NCBI Taxonomy" id="374515"/>
    <lineage>
        <taxon>Bacteria</taxon>
        <taxon>Pseudomonadati</taxon>
        <taxon>Pseudomonadota</taxon>
        <taxon>Alphaproteobacteria</taxon>
        <taxon>Rhodospirillales</taxon>
        <taxon>Rhodovibrionaceae</taxon>
        <taxon>Pelagibius</taxon>
    </lineage>
</organism>
<keyword evidence="2" id="KW-1133">Transmembrane helix</keyword>
<dbReference type="GO" id="GO:0016020">
    <property type="term" value="C:membrane"/>
    <property type="evidence" value="ECO:0007669"/>
    <property type="project" value="InterPro"/>
</dbReference>
<gene>
    <name evidence="3" type="ORF">HBA54_24285</name>
</gene>
<comment type="caution">
    <text evidence="3">The sequence shown here is derived from an EMBL/GenBank/DDBJ whole genome shotgun (WGS) entry which is preliminary data.</text>
</comment>
<dbReference type="NCBIfam" id="NF008528">
    <property type="entry name" value="PRK11463.1-2"/>
    <property type="match status" value="1"/>
</dbReference>
<sequence length="198" mass="20801">MALILLAVFIGLPLLEIAVFIQVGGALGIWPTIAATVATALAGSLLLRAQGLATLGRARAQMDRGQLPAHEMFEGICLVFAGALLLVPGFVTDAMGLLLFLPPFRAFLRRAVGRRLAQRAARGQARVFVDGQEVNPNTWGKDSHNKGRHGGPGGIIDGEFEELDDSPGDPNDSGKPKNKPGSGPGAENGPDAPRRLEP</sequence>
<evidence type="ECO:0000256" key="2">
    <source>
        <dbReference type="SAM" id="Phobius"/>
    </source>
</evidence>
<dbReference type="RefSeq" id="WP_167229720.1">
    <property type="nucleotide sequence ID" value="NZ_JAAQPH010000025.1"/>
</dbReference>
<protein>
    <submittedName>
        <fullName evidence="3">FxsA family protein</fullName>
    </submittedName>
</protein>
<dbReference type="Pfam" id="PF04186">
    <property type="entry name" value="FxsA"/>
    <property type="match status" value="1"/>
</dbReference>
<dbReference type="InterPro" id="IPR007313">
    <property type="entry name" value="FxsA"/>
</dbReference>